<name>G7I650_MEDTR</name>
<evidence type="ECO:0000313" key="4">
    <source>
        <dbReference type="Proteomes" id="UP000002051"/>
    </source>
</evidence>
<dbReference type="AlphaFoldDB" id="G7I650"/>
<accession>A0A0C3UMR0</accession>
<reference evidence="2 4" key="2">
    <citation type="journal article" date="2014" name="BMC Genomics">
        <title>An improved genome release (version Mt4.0) for the model legume Medicago truncatula.</title>
        <authorList>
            <person name="Tang H."/>
            <person name="Krishnakumar V."/>
            <person name="Bidwell S."/>
            <person name="Rosen B."/>
            <person name="Chan A."/>
            <person name="Zhou S."/>
            <person name="Gentzbittel L."/>
            <person name="Childs K.L."/>
            <person name="Yandell M."/>
            <person name="Gundlach H."/>
            <person name="Mayer K.F."/>
            <person name="Schwartz D.C."/>
            <person name="Town C.D."/>
        </authorList>
    </citation>
    <scope>GENOME REANNOTATION</scope>
    <source>
        <strain evidence="3 4">cv. Jemalong A17</strain>
    </source>
</reference>
<dbReference type="EMBL" id="CM001217">
    <property type="protein sequence ID" value="AES60397.2"/>
    <property type="molecule type" value="Genomic_DNA"/>
</dbReference>
<reference evidence="3" key="3">
    <citation type="submission" date="2015-04" db="UniProtKB">
        <authorList>
            <consortium name="EnsemblPlants"/>
        </authorList>
    </citation>
    <scope>IDENTIFICATION</scope>
    <source>
        <strain evidence="3">cv. Jemalong A17</strain>
    </source>
</reference>
<dbReference type="Proteomes" id="UP000002051">
    <property type="component" value="Unassembled WGS sequence"/>
</dbReference>
<proteinExistence type="predicted"/>
<feature type="region of interest" description="Disordered" evidence="1">
    <location>
        <begin position="1"/>
        <end position="43"/>
    </location>
</feature>
<evidence type="ECO:0000313" key="2">
    <source>
        <dbReference type="EMBL" id="AES60397.2"/>
    </source>
</evidence>
<keyword evidence="4" id="KW-1185">Reference proteome</keyword>
<accession>G7I650</accession>
<evidence type="ECO:0000313" key="3">
    <source>
        <dbReference type="EnsemblPlants" id="AES60397"/>
    </source>
</evidence>
<organism evidence="2 4">
    <name type="scientific">Medicago truncatula</name>
    <name type="common">Barrel medic</name>
    <name type="synonym">Medicago tribuloides</name>
    <dbReference type="NCBI Taxonomy" id="3880"/>
    <lineage>
        <taxon>Eukaryota</taxon>
        <taxon>Viridiplantae</taxon>
        <taxon>Streptophyta</taxon>
        <taxon>Embryophyta</taxon>
        <taxon>Tracheophyta</taxon>
        <taxon>Spermatophyta</taxon>
        <taxon>Magnoliopsida</taxon>
        <taxon>eudicotyledons</taxon>
        <taxon>Gunneridae</taxon>
        <taxon>Pentapetalae</taxon>
        <taxon>rosids</taxon>
        <taxon>fabids</taxon>
        <taxon>Fabales</taxon>
        <taxon>Fabaceae</taxon>
        <taxon>Papilionoideae</taxon>
        <taxon>50 kb inversion clade</taxon>
        <taxon>NPAAA clade</taxon>
        <taxon>Hologalegina</taxon>
        <taxon>IRL clade</taxon>
        <taxon>Trifolieae</taxon>
        <taxon>Medicago</taxon>
    </lineage>
</organism>
<reference evidence="2 4" key="1">
    <citation type="journal article" date="2011" name="Nature">
        <title>The Medicago genome provides insight into the evolution of rhizobial symbioses.</title>
        <authorList>
            <person name="Young N.D."/>
            <person name="Debelle F."/>
            <person name="Oldroyd G.E."/>
            <person name="Geurts R."/>
            <person name="Cannon S.B."/>
            <person name="Udvardi M.K."/>
            <person name="Benedito V.A."/>
            <person name="Mayer K.F."/>
            <person name="Gouzy J."/>
            <person name="Schoof H."/>
            <person name="Van de Peer Y."/>
            <person name="Proost S."/>
            <person name="Cook D.R."/>
            <person name="Meyers B.C."/>
            <person name="Spannagl M."/>
            <person name="Cheung F."/>
            <person name="De Mita S."/>
            <person name="Krishnakumar V."/>
            <person name="Gundlach H."/>
            <person name="Zhou S."/>
            <person name="Mudge J."/>
            <person name="Bharti A.K."/>
            <person name="Murray J.D."/>
            <person name="Naoumkina M.A."/>
            <person name="Rosen B."/>
            <person name="Silverstein K.A."/>
            <person name="Tang H."/>
            <person name="Rombauts S."/>
            <person name="Zhao P.X."/>
            <person name="Zhou P."/>
            <person name="Barbe V."/>
            <person name="Bardou P."/>
            <person name="Bechner M."/>
            <person name="Bellec A."/>
            <person name="Berger A."/>
            <person name="Berges H."/>
            <person name="Bidwell S."/>
            <person name="Bisseling T."/>
            <person name="Choisne N."/>
            <person name="Couloux A."/>
            <person name="Denny R."/>
            <person name="Deshpande S."/>
            <person name="Dai X."/>
            <person name="Doyle J.J."/>
            <person name="Dudez A.M."/>
            <person name="Farmer A.D."/>
            <person name="Fouteau S."/>
            <person name="Franken C."/>
            <person name="Gibelin C."/>
            <person name="Gish J."/>
            <person name="Goldstein S."/>
            <person name="Gonzalez A.J."/>
            <person name="Green P.J."/>
            <person name="Hallab A."/>
            <person name="Hartog M."/>
            <person name="Hua A."/>
            <person name="Humphray S.J."/>
            <person name="Jeong D.H."/>
            <person name="Jing Y."/>
            <person name="Jocker A."/>
            <person name="Kenton S.M."/>
            <person name="Kim D.J."/>
            <person name="Klee K."/>
            <person name="Lai H."/>
            <person name="Lang C."/>
            <person name="Lin S."/>
            <person name="Macmil S.L."/>
            <person name="Magdelenat G."/>
            <person name="Matthews L."/>
            <person name="McCorrison J."/>
            <person name="Monaghan E.L."/>
            <person name="Mun J.H."/>
            <person name="Najar F.Z."/>
            <person name="Nicholson C."/>
            <person name="Noirot C."/>
            <person name="O'Bleness M."/>
            <person name="Paule C.R."/>
            <person name="Poulain J."/>
            <person name="Prion F."/>
            <person name="Qin B."/>
            <person name="Qu C."/>
            <person name="Retzel E.F."/>
            <person name="Riddle C."/>
            <person name="Sallet E."/>
            <person name="Samain S."/>
            <person name="Samson N."/>
            <person name="Sanders I."/>
            <person name="Saurat O."/>
            <person name="Scarpelli C."/>
            <person name="Schiex T."/>
            <person name="Segurens B."/>
            <person name="Severin A.J."/>
            <person name="Sherrier D.J."/>
            <person name="Shi R."/>
            <person name="Sims S."/>
            <person name="Singer S.R."/>
            <person name="Sinharoy S."/>
            <person name="Sterck L."/>
            <person name="Viollet A."/>
            <person name="Wang B.B."/>
            <person name="Wang K."/>
            <person name="Wang M."/>
            <person name="Wang X."/>
            <person name="Warfsmann J."/>
            <person name="Weissenbach J."/>
            <person name="White D.D."/>
            <person name="White J.D."/>
            <person name="Wiley G.B."/>
            <person name="Wincker P."/>
            <person name="Xing Y."/>
            <person name="Yang L."/>
            <person name="Yao Z."/>
            <person name="Ying F."/>
            <person name="Zhai J."/>
            <person name="Zhou L."/>
            <person name="Zuber A."/>
            <person name="Denarie J."/>
            <person name="Dixon R.A."/>
            <person name="May G.D."/>
            <person name="Schwartz D.C."/>
            <person name="Rogers J."/>
            <person name="Quetier F."/>
            <person name="Town C.D."/>
            <person name="Roe B.A."/>
        </authorList>
    </citation>
    <scope>NUCLEOTIDE SEQUENCE [LARGE SCALE GENOMIC DNA]</scope>
    <source>
        <strain evidence="2">A17</strain>
        <strain evidence="3 4">cv. Jemalong A17</strain>
    </source>
</reference>
<dbReference type="PaxDb" id="3880-AES60397"/>
<gene>
    <name evidence="2" type="ordered locus">MTR_1g045030</name>
</gene>
<protein>
    <submittedName>
        <fullName evidence="2 3">Uncharacterized protein</fullName>
    </submittedName>
</protein>
<evidence type="ECO:0000256" key="1">
    <source>
        <dbReference type="SAM" id="MobiDB-lite"/>
    </source>
</evidence>
<sequence>MRSFPSSEGFESHCAKGTMTDMGQGGHGDGGAGDGESNDGKSGGLNEVLLLLAQAGRSLESVSADLALAIKEGKFRRL</sequence>
<feature type="compositionally biased region" description="Gly residues" evidence="1">
    <location>
        <begin position="23"/>
        <end position="34"/>
    </location>
</feature>
<dbReference type="EnsemblPlants" id="AES60397">
    <property type="protein sequence ID" value="AES60397"/>
    <property type="gene ID" value="MTR_1g045030"/>
</dbReference>
<dbReference type="HOGENOM" id="CLU_2625638_0_0_1"/>